<dbReference type="RefSeq" id="YP_007392272.1">
    <property type="nucleotide sequence ID" value="NC_020197.1"/>
</dbReference>
<dbReference type="Pfam" id="PF24240">
    <property type="entry name" value="DUF7448"/>
    <property type="match status" value="1"/>
</dbReference>
<evidence type="ECO:0000313" key="3">
    <source>
        <dbReference type="Proteomes" id="UP000011111"/>
    </source>
</evidence>
<accession>L0P2P5</accession>
<feature type="domain" description="DUF7448" evidence="1">
    <location>
        <begin position="31"/>
        <end position="136"/>
    </location>
</feature>
<keyword evidence="3" id="KW-1185">Reference proteome</keyword>
<dbReference type="EMBL" id="HE861935">
    <property type="protein sequence ID" value="CCI71958.1"/>
    <property type="molecule type" value="Genomic_DNA"/>
</dbReference>
<reference evidence="2 3" key="2">
    <citation type="submission" date="2013-01" db="EMBL/GenBank/DDBJ databases">
        <title>DNA sequence of temperate Streptococcus thermophilus phage TP-J34 producing defective particles and characterization of TP-J34L and TP-EW, two intact phages closely related to TP-J34.</title>
        <authorList>
            <person name="Neve H."/>
            <person name="Back A."/>
            <person name="Rabe B."/>
            <person name="Heller K.J."/>
        </authorList>
    </citation>
    <scope>NUCLEOTIDE SEQUENCE [LARGE SCALE GENOMIC DNA]</scope>
    <source>
        <strain evidence="2">TP-J34</strain>
    </source>
</reference>
<proteinExistence type="predicted"/>
<protein>
    <recommendedName>
        <fullName evidence="1">DUF7448 domain-containing protein</fullName>
    </recommendedName>
</protein>
<organism evidence="2 3">
    <name type="scientific">Streptococcus phage TP-J34</name>
    <dbReference type="NCBI Taxonomy" id="73422"/>
    <lineage>
        <taxon>Viruses</taxon>
        <taxon>Duplodnaviria</taxon>
        <taxon>Heunggongvirae</taxon>
        <taxon>Uroviricota</taxon>
        <taxon>Caudoviricetes</taxon>
        <taxon>Aliceevansviridae</taxon>
        <taxon>Brussowvirus</taxon>
        <taxon>Brussowvirus TPJ34</taxon>
    </lineage>
</organism>
<name>L0P2P5_9CAUD</name>
<evidence type="ECO:0000259" key="1">
    <source>
        <dbReference type="Pfam" id="PF24240"/>
    </source>
</evidence>
<reference evidence="2 3" key="1">
    <citation type="submission" date="2012-06" db="EMBL/GenBank/DDBJ databases">
        <authorList>
            <person name="Heller K."/>
        </authorList>
    </citation>
    <scope>NUCLEOTIDE SEQUENCE [LARGE SCALE GENOMIC DNA]</scope>
    <source>
        <strain evidence="2">TP-J34</strain>
    </source>
</reference>
<dbReference type="InterPro" id="IPR055871">
    <property type="entry name" value="DUF7448"/>
</dbReference>
<sequence>MTETIKLQNCFKPDSDYFENARYGSLEELKELLLYKRIVKWDKDHLELEDGTKVTIEMSENDCCAYAGGEFKDVKLDAIITDIEVGEQVVKEDDWSGETESKNTVTIYHNQNPIALAECEANDGNGGFYYSVGSLVIGDIHFPVVGA</sequence>
<dbReference type="KEGG" id="vg:14492604"/>
<dbReference type="Proteomes" id="UP000011111">
    <property type="component" value="Segment"/>
</dbReference>
<dbReference type="GeneID" id="14492604"/>
<dbReference type="OrthoDB" id="12375at10239"/>
<evidence type="ECO:0000313" key="2">
    <source>
        <dbReference type="EMBL" id="CCI71958.1"/>
    </source>
</evidence>